<dbReference type="Gene3D" id="3.30.70.2450">
    <property type="match status" value="1"/>
</dbReference>
<keyword evidence="3" id="KW-0274">FAD</keyword>
<evidence type="ECO:0000259" key="5">
    <source>
        <dbReference type="Pfam" id="PF01494"/>
    </source>
</evidence>
<protein>
    <submittedName>
        <fullName evidence="6">FAD-binding domain, FAD/NAD(P)-binding domain superfamily</fullName>
    </submittedName>
</protein>
<keyword evidence="2" id="KW-0285">Flavoprotein</keyword>
<organism evidence="6 7">
    <name type="scientific">Colletotrichum destructivum</name>
    <dbReference type="NCBI Taxonomy" id="34406"/>
    <lineage>
        <taxon>Eukaryota</taxon>
        <taxon>Fungi</taxon>
        <taxon>Dikarya</taxon>
        <taxon>Ascomycota</taxon>
        <taxon>Pezizomycotina</taxon>
        <taxon>Sordariomycetes</taxon>
        <taxon>Hypocreomycetidae</taxon>
        <taxon>Glomerellales</taxon>
        <taxon>Glomerellaceae</taxon>
        <taxon>Colletotrichum</taxon>
        <taxon>Colletotrichum destructivum species complex</taxon>
    </lineage>
</organism>
<dbReference type="RefSeq" id="XP_062774387.1">
    <property type="nucleotide sequence ID" value="XM_062918336.1"/>
</dbReference>
<sequence length="428" mass="47896">MEQLNKKVVIVGAGPAGLLLALLLSNEGIPVQVLEADTEIERTPRGAYYGTGAIQDLQKVGILDEIRQRGFTPTVFSWRWYNENYDVISTFDTNVISDVDGVDLRTVCLPQQDLLEIMLRRVQENSSATVNFGHKVVDIGQDEQTAWVDVELDGHESARRITADYVVGCDGARSLVRKKLFGDEFPGHTWDLQVVSNDLYYNVTDKFGWGDANFVIDPVNFFVAAKLTMDGLYRITYGEPADLPAEEVKERCGKRLEEILPGHPKPDRYSVLRVGVYAIHQRCAPSFRVGRILLASDAAHLSNPMGGLGVTTGFADVGGLSQCLGGIWKGLADSSILDLYSEKRRQKWAEVTNVVTTDNLKRVTRRYDEETHPTAEWVAALRLVENNDQIRKEFLMERLGLRYDFTQHYHNAKKQGSQDGNAMQSVVA</sequence>
<dbReference type="EMBL" id="CP137306">
    <property type="protein sequence ID" value="WQF77163.1"/>
    <property type="molecule type" value="Genomic_DNA"/>
</dbReference>
<feature type="domain" description="FAD-binding" evidence="5">
    <location>
        <begin position="7"/>
        <end position="351"/>
    </location>
</feature>
<evidence type="ECO:0000313" key="7">
    <source>
        <dbReference type="Proteomes" id="UP001322277"/>
    </source>
</evidence>
<dbReference type="PRINTS" id="PR00420">
    <property type="entry name" value="RNGMNOXGNASE"/>
</dbReference>
<dbReference type="InterPro" id="IPR036188">
    <property type="entry name" value="FAD/NAD-bd_sf"/>
</dbReference>
<dbReference type="AlphaFoldDB" id="A0AAX4I1D4"/>
<dbReference type="GeneID" id="87938680"/>
<dbReference type="InterPro" id="IPR050641">
    <property type="entry name" value="RIFMO-like"/>
</dbReference>
<evidence type="ECO:0000256" key="3">
    <source>
        <dbReference type="ARBA" id="ARBA00022827"/>
    </source>
</evidence>
<dbReference type="SUPFAM" id="SSF51905">
    <property type="entry name" value="FAD/NAD(P)-binding domain"/>
    <property type="match status" value="1"/>
</dbReference>
<dbReference type="KEGG" id="cdet:87938680"/>
<accession>A0AAX4I1D4</accession>
<name>A0AAX4I1D4_9PEZI</name>
<dbReference type="InterPro" id="IPR002938">
    <property type="entry name" value="FAD-bd"/>
</dbReference>
<evidence type="ECO:0000256" key="4">
    <source>
        <dbReference type="ARBA" id="ARBA00023002"/>
    </source>
</evidence>
<dbReference type="PANTHER" id="PTHR43004:SF19">
    <property type="entry name" value="BINDING MONOOXYGENASE, PUTATIVE (JCVI)-RELATED"/>
    <property type="match status" value="1"/>
</dbReference>
<dbReference type="GO" id="GO:0071949">
    <property type="term" value="F:FAD binding"/>
    <property type="evidence" value="ECO:0007669"/>
    <property type="project" value="InterPro"/>
</dbReference>
<dbReference type="Gene3D" id="3.50.50.60">
    <property type="entry name" value="FAD/NAD(P)-binding domain"/>
    <property type="match status" value="1"/>
</dbReference>
<dbReference type="Proteomes" id="UP001322277">
    <property type="component" value="Chromosome 2"/>
</dbReference>
<dbReference type="GO" id="GO:0016709">
    <property type="term" value="F:oxidoreductase activity, acting on paired donors, with incorporation or reduction of molecular oxygen, NAD(P)H as one donor, and incorporation of one atom of oxygen"/>
    <property type="evidence" value="ECO:0007669"/>
    <property type="project" value="UniProtKB-ARBA"/>
</dbReference>
<proteinExistence type="predicted"/>
<reference evidence="7" key="1">
    <citation type="journal article" date="2023" name="bioRxiv">
        <title>Complete genome of the Medicago anthracnose fungus, Colletotrichum destructivum, reveals a mini-chromosome-like region within a core chromosome.</title>
        <authorList>
            <person name="Lapalu N."/>
            <person name="Simon A."/>
            <person name="Lu A."/>
            <person name="Plaumann P.-L."/>
            <person name="Amselem J."/>
            <person name="Pigne S."/>
            <person name="Auger A."/>
            <person name="Koch C."/>
            <person name="Dallery J.-F."/>
            <person name="O'Connell R.J."/>
        </authorList>
    </citation>
    <scope>NUCLEOTIDE SEQUENCE [LARGE SCALE GENOMIC DNA]</scope>
    <source>
        <strain evidence="7">CBS 520.97</strain>
    </source>
</reference>
<comment type="cofactor">
    <cofactor evidence="1">
        <name>FAD</name>
        <dbReference type="ChEBI" id="CHEBI:57692"/>
    </cofactor>
</comment>
<keyword evidence="4" id="KW-0560">Oxidoreductase</keyword>
<keyword evidence="7" id="KW-1185">Reference proteome</keyword>
<evidence type="ECO:0000313" key="6">
    <source>
        <dbReference type="EMBL" id="WQF77163.1"/>
    </source>
</evidence>
<dbReference type="Pfam" id="PF01494">
    <property type="entry name" value="FAD_binding_3"/>
    <property type="match status" value="1"/>
</dbReference>
<dbReference type="PANTHER" id="PTHR43004">
    <property type="entry name" value="TRK SYSTEM POTASSIUM UPTAKE PROTEIN"/>
    <property type="match status" value="1"/>
</dbReference>
<gene>
    <name evidence="6" type="ORF">CDEST_02177</name>
</gene>
<evidence type="ECO:0000256" key="1">
    <source>
        <dbReference type="ARBA" id="ARBA00001974"/>
    </source>
</evidence>
<evidence type="ECO:0000256" key="2">
    <source>
        <dbReference type="ARBA" id="ARBA00022630"/>
    </source>
</evidence>